<organism evidence="2 3">
    <name type="scientific">Candidatus Desulfatibia vada</name>
    <dbReference type="NCBI Taxonomy" id="2841696"/>
    <lineage>
        <taxon>Bacteria</taxon>
        <taxon>Pseudomonadati</taxon>
        <taxon>Thermodesulfobacteriota</taxon>
        <taxon>Desulfobacteria</taxon>
        <taxon>Desulfobacterales</taxon>
        <taxon>Desulfobacterales incertae sedis</taxon>
        <taxon>Candidatus Desulfatibia</taxon>
    </lineage>
</organism>
<evidence type="ECO:0000313" key="3">
    <source>
        <dbReference type="Proteomes" id="UP000605201"/>
    </source>
</evidence>
<reference evidence="2 3" key="1">
    <citation type="submission" date="2020-08" db="EMBL/GenBank/DDBJ databases">
        <title>Bridging the membrane lipid divide: bacteria of the FCB group superphylum have the potential to synthesize archaeal ether lipids.</title>
        <authorList>
            <person name="Villanueva L."/>
            <person name="Von Meijenfeldt F.A.B."/>
            <person name="Westbye A.B."/>
            <person name="Yadav S."/>
            <person name="Hopmans E.C."/>
            <person name="Dutilh B.E."/>
            <person name="Sinninghe Damste J.S."/>
        </authorList>
    </citation>
    <scope>NUCLEOTIDE SEQUENCE [LARGE SCALE GENOMIC DNA]</scope>
    <source>
        <strain evidence="2">NIOZ-UU17</strain>
    </source>
</reference>
<dbReference type="Proteomes" id="UP000605201">
    <property type="component" value="Unassembled WGS sequence"/>
</dbReference>
<name>A0A8J6NSA8_9BACT</name>
<proteinExistence type="predicted"/>
<dbReference type="AlphaFoldDB" id="A0A8J6NSA8"/>
<dbReference type="InterPro" id="IPR023227">
    <property type="entry name" value="SAM_OH_AdoTrfase_C_sf"/>
</dbReference>
<dbReference type="Pfam" id="PF20257">
    <property type="entry name" value="SAM_HAT_C"/>
    <property type="match status" value="1"/>
</dbReference>
<protein>
    <submittedName>
        <fullName evidence="2">SAM-dependent chlorinase/fluorinase</fullName>
    </submittedName>
</protein>
<comment type="caution">
    <text evidence="2">The sequence shown here is derived from an EMBL/GenBank/DDBJ whole genome shotgun (WGS) entry which is preliminary data.</text>
</comment>
<dbReference type="InterPro" id="IPR046470">
    <property type="entry name" value="SAM_HAT_C"/>
</dbReference>
<evidence type="ECO:0000259" key="1">
    <source>
        <dbReference type="Pfam" id="PF20257"/>
    </source>
</evidence>
<accession>A0A8J6NSA8</accession>
<dbReference type="Gene3D" id="2.40.30.90">
    <property type="entry name" value="Bacterial fluorinating enzyme like"/>
    <property type="match status" value="1"/>
</dbReference>
<dbReference type="EMBL" id="JACNIG010000247">
    <property type="protein sequence ID" value="MBC8432781.1"/>
    <property type="molecule type" value="Genomic_DNA"/>
</dbReference>
<sequence>MTCARRPLSFIDSDCLAAFINAGKSKKLQVAIGQSKINGLSLNYESASLQSPMAIIGSSGYLEIAVNCGSARRYLGAVKGDAVHLILSN</sequence>
<feature type="domain" description="S-adenosyl-l-methionine hydroxide adenosyltransferase C-terminal" evidence="1">
    <location>
        <begin position="24"/>
        <end position="83"/>
    </location>
</feature>
<dbReference type="SUPFAM" id="SSF101852">
    <property type="entry name" value="Bacterial fluorinating enzyme, C-terminal domain"/>
    <property type="match status" value="1"/>
</dbReference>
<gene>
    <name evidence="2" type="ORF">H8D96_12785</name>
</gene>
<evidence type="ECO:0000313" key="2">
    <source>
        <dbReference type="EMBL" id="MBC8432781.1"/>
    </source>
</evidence>